<keyword evidence="2" id="KW-1185">Reference proteome</keyword>
<evidence type="ECO:0000313" key="1">
    <source>
        <dbReference type="EMBL" id="GFT69102.1"/>
    </source>
</evidence>
<protein>
    <submittedName>
        <fullName evidence="1">Uncharacterized protein</fullName>
    </submittedName>
</protein>
<organism evidence="1 2">
    <name type="scientific">Nephila pilipes</name>
    <name type="common">Giant wood spider</name>
    <name type="synonym">Nephila maculata</name>
    <dbReference type="NCBI Taxonomy" id="299642"/>
    <lineage>
        <taxon>Eukaryota</taxon>
        <taxon>Metazoa</taxon>
        <taxon>Ecdysozoa</taxon>
        <taxon>Arthropoda</taxon>
        <taxon>Chelicerata</taxon>
        <taxon>Arachnida</taxon>
        <taxon>Araneae</taxon>
        <taxon>Araneomorphae</taxon>
        <taxon>Entelegynae</taxon>
        <taxon>Araneoidea</taxon>
        <taxon>Nephilidae</taxon>
        <taxon>Nephila</taxon>
    </lineage>
</organism>
<proteinExistence type="predicted"/>
<accession>A0A8X6PG14</accession>
<reference evidence="1" key="1">
    <citation type="submission" date="2020-08" db="EMBL/GenBank/DDBJ databases">
        <title>Multicomponent nature underlies the extraordinary mechanical properties of spider dragline silk.</title>
        <authorList>
            <person name="Kono N."/>
            <person name="Nakamura H."/>
            <person name="Mori M."/>
            <person name="Yoshida Y."/>
            <person name="Ohtoshi R."/>
            <person name="Malay A.D."/>
            <person name="Moran D.A.P."/>
            <person name="Tomita M."/>
            <person name="Numata K."/>
            <person name="Arakawa K."/>
        </authorList>
    </citation>
    <scope>NUCLEOTIDE SEQUENCE</scope>
</reference>
<dbReference type="EMBL" id="BMAW01069459">
    <property type="protein sequence ID" value="GFT69102.1"/>
    <property type="molecule type" value="Genomic_DNA"/>
</dbReference>
<name>A0A8X6PG14_NEPPI</name>
<dbReference type="Proteomes" id="UP000887013">
    <property type="component" value="Unassembled WGS sequence"/>
</dbReference>
<dbReference type="AlphaFoldDB" id="A0A8X6PG14"/>
<gene>
    <name evidence="1" type="ORF">NPIL_618791</name>
</gene>
<sequence length="119" mass="13993">MLRFTKTLLWLTTKDLKPPRKHQPLPAENTYHGNRLSIQSNLLHPLLFVIGTELHNGENFVLYPQHLTFCAKTCQITNFGAISPVDQEHLPPEEEKLTQTAWTKCKKTEFYWTRRRYVS</sequence>
<comment type="caution">
    <text evidence="1">The sequence shown here is derived from an EMBL/GenBank/DDBJ whole genome shotgun (WGS) entry which is preliminary data.</text>
</comment>
<evidence type="ECO:0000313" key="2">
    <source>
        <dbReference type="Proteomes" id="UP000887013"/>
    </source>
</evidence>